<dbReference type="GO" id="GO:0016298">
    <property type="term" value="F:lipase activity"/>
    <property type="evidence" value="ECO:0007669"/>
    <property type="project" value="InterPro"/>
</dbReference>
<comment type="similarity">
    <text evidence="2 4">Belongs to the AB hydrolase superfamily. Lipase family.</text>
</comment>
<evidence type="ECO:0000256" key="3">
    <source>
        <dbReference type="ARBA" id="ARBA00022525"/>
    </source>
</evidence>
<feature type="chain" id="PRO_5002054819" evidence="5">
    <location>
        <begin position="19"/>
        <end position="386"/>
    </location>
</feature>
<feature type="signal peptide" evidence="5">
    <location>
        <begin position="1"/>
        <end position="18"/>
    </location>
</feature>
<dbReference type="PRINTS" id="PR00821">
    <property type="entry name" value="TAGLIPASE"/>
</dbReference>
<name>A0A0A9YCU3_LYGHE</name>
<dbReference type="InterPro" id="IPR029058">
    <property type="entry name" value="AB_hydrolase_fold"/>
</dbReference>
<dbReference type="SUPFAM" id="SSF53474">
    <property type="entry name" value="alpha/beta-Hydrolases"/>
    <property type="match status" value="1"/>
</dbReference>
<dbReference type="InterPro" id="IPR000734">
    <property type="entry name" value="TAG_lipase"/>
</dbReference>
<evidence type="ECO:0000256" key="5">
    <source>
        <dbReference type="SAM" id="SignalP"/>
    </source>
</evidence>
<dbReference type="PANTHER" id="PTHR11610:SF190">
    <property type="entry name" value="VITELLOGENIN-3-LIKE PROTEIN"/>
    <property type="match status" value="1"/>
</dbReference>
<dbReference type="AlphaFoldDB" id="A0A0A9YCU3"/>
<sequence length="386" mass="43282">MLLLFQLFVLPVLYFVHGQEQKVADNTLRQNQLVRAVQESYVKMKMAIMMDVNNELTVVDMKPVNRSGVDNRRRITLDLSNDVGFYFYSRKNMEYPVLYRSTNISDLANNELFNTTKNTIVLVHGYLNNLTSPMIQLNLKALLKYRDLNVIAVDWYQVMAKQDNVYAWCAEDTFPVGVAVGQAVSGLIRGGLKPSMAHFVGHSLGAHVVGVAGKFLKGLNQTIARITGLDPAKIEFEDISVGLRINAADAEYVDCIHSCGGYLGFDRPICQTDFYPNGGLMQPGCSFLGDICCVCSHGRSYHYFAESIKPKHIFPAAKCLWTSDGLLGCTDSPQMMGYPAKSEFKGAFYVKTMSDYPFSPAIERPPEYGWWSQLQAWLLSIRLIIS</sequence>
<dbReference type="Pfam" id="PF00151">
    <property type="entry name" value="Lipase"/>
    <property type="match status" value="1"/>
</dbReference>
<protein>
    <submittedName>
        <fullName evidence="7">Lipase member I</fullName>
    </submittedName>
</protein>
<accession>A0A0A9YCU3</accession>
<feature type="domain" description="Lipase" evidence="6">
    <location>
        <begin position="81"/>
        <end position="358"/>
    </location>
</feature>
<keyword evidence="5" id="KW-0732">Signal</keyword>
<dbReference type="GO" id="GO:0005615">
    <property type="term" value="C:extracellular space"/>
    <property type="evidence" value="ECO:0007669"/>
    <property type="project" value="TreeGrafter"/>
</dbReference>
<dbReference type="PANTHER" id="PTHR11610">
    <property type="entry name" value="LIPASE"/>
    <property type="match status" value="1"/>
</dbReference>
<dbReference type="EMBL" id="GBHO01013630">
    <property type="protein sequence ID" value="JAG29974.1"/>
    <property type="molecule type" value="Transcribed_RNA"/>
</dbReference>
<evidence type="ECO:0000259" key="6">
    <source>
        <dbReference type="Pfam" id="PF00151"/>
    </source>
</evidence>
<reference evidence="7" key="1">
    <citation type="journal article" date="2014" name="PLoS ONE">
        <title>Transcriptome-Based Identification of ABC Transporters in the Western Tarnished Plant Bug Lygus hesperus.</title>
        <authorList>
            <person name="Hull J.J."/>
            <person name="Chaney K."/>
            <person name="Geib S.M."/>
            <person name="Fabrick J.A."/>
            <person name="Brent C.S."/>
            <person name="Walsh D."/>
            <person name="Lavine L.C."/>
        </authorList>
    </citation>
    <scope>NUCLEOTIDE SEQUENCE</scope>
</reference>
<keyword evidence="3" id="KW-0964">Secreted</keyword>
<evidence type="ECO:0000256" key="1">
    <source>
        <dbReference type="ARBA" id="ARBA00004613"/>
    </source>
</evidence>
<comment type="subcellular location">
    <subcellularLocation>
        <location evidence="1">Secreted</location>
    </subcellularLocation>
</comment>
<proteinExistence type="inferred from homology"/>
<dbReference type="GO" id="GO:0016042">
    <property type="term" value="P:lipid catabolic process"/>
    <property type="evidence" value="ECO:0007669"/>
    <property type="project" value="TreeGrafter"/>
</dbReference>
<dbReference type="InterPro" id="IPR013818">
    <property type="entry name" value="Lipase"/>
</dbReference>
<evidence type="ECO:0000256" key="2">
    <source>
        <dbReference type="ARBA" id="ARBA00010701"/>
    </source>
</evidence>
<dbReference type="Gene3D" id="3.40.50.1820">
    <property type="entry name" value="alpha/beta hydrolase"/>
    <property type="match status" value="1"/>
</dbReference>
<evidence type="ECO:0000256" key="4">
    <source>
        <dbReference type="RuleBase" id="RU004262"/>
    </source>
</evidence>
<organism evidence="7">
    <name type="scientific">Lygus hesperus</name>
    <name type="common">Western plant bug</name>
    <dbReference type="NCBI Taxonomy" id="30085"/>
    <lineage>
        <taxon>Eukaryota</taxon>
        <taxon>Metazoa</taxon>
        <taxon>Ecdysozoa</taxon>
        <taxon>Arthropoda</taxon>
        <taxon>Hexapoda</taxon>
        <taxon>Insecta</taxon>
        <taxon>Pterygota</taxon>
        <taxon>Neoptera</taxon>
        <taxon>Paraneoptera</taxon>
        <taxon>Hemiptera</taxon>
        <taxon>Heteroptera</taxon>
        <taxon>Panheteroptera</taxon>
        <taxon>Cimicomorpha</taxon>
        <taxon>Miridae</taxon>
        <taxon>Mirini</taxon>
        <taxon>Lygus</taxon>
    </lineage>
</organism>
<evidence type="ECO:0000313" key="7">
    <source>
        <dbReference type="EMBL" id="JAG29974.1"/>
    </source>
</evidence>
<reference evidence="7" key="2">
    <citation type="submission" date="2014-07" db="EMBL/GenBank/DDBJ databases">
        <authorList>
            <person name="Hull J."/>
        </authorList>
    </citation>
    <scope>NUCLEOTIDE SEQUENCE</scope>
</reference>
<gene>
    <name evidence="7" type="primary">LIPI_1</name>
    <name evidence="7" type="ORF">CM83_49914</name>
</gene>